<dbReference type="InterPro" id="IPR018244">
    <property type="entry name" value="Allrgn_V5/Tpx1_CS"/>
</dbReference>
<keyword evidence="14" id="KW-1185">Reference proteome</keyword>
<organism evidence="13 14">
    <name type="scientific">Pelusios castaneus</name>
    <name type="common">West African mud turtle</name>
    <dbReference type="NCBI Taxonomy" id="367368"/>
    <lineage>
        <taxon>Eukaryota</taxon>
        <taxon>Metazoa</taxon>
        <taxon>Chordata</taxon>
        <taxon>Craniata</taxon>
        <taxon>Vertebrata</taxon>
        <taxon>Euteleostomi</taxon>
        <taxon>Archelosauria</taxon>
        <taxon>Testudinata</taxon>
        <taxon>Testudines</taxon>
        <taxon>Pleurodira</taxon>
        <taxon>Pelomedusidae</taxon>
        <taxon>Pelusios</taxon>
    </lineage>
</organism>
<evidence type="ECO:0000256" key="3">
    <source>
        <dbReference type="ARBA" id="ARBA00022525"/>
    </source>
</evidence>
<evidence type="ECO:0000256" key="10">
    <source>
        <dbReference type="SAM" id="MobiDB-lite"/>
    </source>
</evidence>
<comment type="subcellular location">
    <subcellularLocation>
        <location evidence="1">Secreted</location>
    </subcellularLocation>
</comment>
<comment type="function">
    <text evidence="7">May inhibit cardiomyocyte growth.</text>
</comment>
<dbReference type="GO" id="GO:0030414">
    <property type="term" value="F:peptidase inhibitor activity"/>
    <property type="evidence" value="ECO:0007669"/>
    <property type="project" value="UniProtKB-KW"/>
</dbReference>
<dbReference type="Pfam" id="PF00188">
    <property type="entry name" value="CAP"/>
    <property type="match status" value="1"/>
</dbReference>
<feature type="region of interest" description="Disordered" evidence="10">
    <location>
        <begin position="225"/>
        <end position="282"/>
    </location>
</feature>
<evidence type="ECO:0000256" key="2">
    <source>
        <dbReference type="ARBA" id="ARBA00009923"/>
    </source>
</evidence>
<keyword evidence="6" id="KW-0325">Glycoprotein</keyword>
<evidence type="ECO:0000256" key="4">
    <source>
        <dbReference type="ARBA" id="ARBA00022690"/>
    </source>
</evidence>
<comment type="similarity">
    <text evidence="2">Belongs to the CRISP family.</text>
</comment>
<evidence type="ECO:0000256" key="6">
    <source>
        <dbReference type="ARBA" id="ARBA00023180"/>
    </source>
</evidence>
<feature type="compositionally biased region" description="Polar residues" evidence="10">
    <location>
        <begin position="360"/>
        <end position="376"/>
    </location>
</feature>
<name>A0A8C8S0R0_9SAUR</name>
<dbReference type="GO" id="GO:0005576">
    <property type="term" value="C:extracellular region"/>
    <property type="evidence" value="ECO:0007669"/>
    <property type="project" value="UniProtKB-SubCell"/>
</dbReference>
<feature type="compositionally biased region" description="Low complexity" evidence="10">
    <location>
        <begin position="225"/>
        <end position="246"/>
    </location>
</feature>
<evidence type="ECO:0000256" key="8">
    <source>
        <dbReference type="ARBA" id="ARBA00063504"/>
    </source>
</evidence>
<evidence type="ECO:0000256" key="11">
    <source>
        <dbReference type="SAM" id="SignalP"/>
    </source>
</evidence>
<accession>A0A8C8S0R0</accession>
<reference evidence="13" key="1">
    <citation type="submission" date="2025-08" db="UniProtKB">
        <authorList>
            <consortium name="Ensembl"/>
        </authorList>
    </citation>
    <scope>IDENTIFICATION</scope>
</reference>
<evidence type="ECO:0000256" key="5">
    <source>
        <dbReference type="ARBA" id="ARBA00022729"/>
    </source>
</evidence>
<evidence type="ECO:0000313" key="14">
    <source>
        <dbReference type="Proteomes" id="UP000694393"/>
    </source>
</evidence>
<dbReference type="Ensembl" id="ENSPCET00000014335.1">
    <property type="protein sequence ID" value="ENSPCEP00000013826.1"/>
    <property type="gene ID" value="ENSPCEG00000010955.1"/>
</dbReference>
<comment type="subunit">
    <text evidence="8">Interacts with PSP94/MSMB.</text>
</comment>
<dbReference type="SUPFAM" id="SSF55797">
    <property type="entry name" value="PR-1-like"/>
    <property type="match status" value="1"/>
</dbReference>
<dbReference type="PANTHER" id="PTHR10334">
    <property type="entry name" value="CYSTEINE-RICH SECRETORY PROTEIN-RELATED"/>
    <property type="match status" value="1"/>
</dbReference>
<dbReference type="InterPro" id="IPR001283">
    <property type="entry name" value="CRISP-related"/>
</dbReference>
<protein>
    <recommendedName>
        <fullName evidence="9">Peptidase inhibitor 16</fullName>
    </recommendedName>
</protein>
<dbReference type="Proteomes" id="UP000694393">
    <property type="component" value="Unplaced"/>
</dbReference>
<dbReference type="FunFam" id="3.40.33.10:FF:000011">
    <property type="entry name" value="Peptidase inhibitor 16"/>
    <property type="match status" value="1"/>
</dbReference>
<evidence type="ECO:0000259" key="12">
    <source>
        <dbReference type="SMART" id="SM00198"/>
    </source>
</evidence>
<dbReference type="PROSITE" id="PS01010">
    <property type="entry name" value="CRISP_2"/>
    <property type="match status" value="1"/>
</dbReference>
<dbReference type="AlphaFoldDB" id="A0A8C8S0R0"/>
<dbReference type="Gene3D" id="3.40.33.10">
    <property type="entry name" value="CAP"/>
    <property type="match status" value="1"/>
</dbReference>
<keyword evidence="5 11" id="KW-0732">Signal</keyword>
<dbReference type="CDD" id="cd05559">
    <property type="entry name" value="CAP_PI16_HrTT-1"/>
    <property type="match status" value="1"/>
</dbReference>
<evidence type="ECO:0000313" key="13">
    <source>
        <dbReference type="Ensembl" id="ENSPCEP00000013826.1"/>
    </source>
</evidence>
<dbReference type="PRINTS" id="PR00837">
    <property type="entry name" value="V5TPXLIKE"/>
</dbReference>
<evidence type="ECO:0000256" key="7">
    <source>
        <dbReference type="ARBA" id="ARBA00058129"/>
    </source>
</evidence>
<feature type="chain" id="PRO_5034566408" description="Peptidase inhibitor 16" evidence="11">
    <location>
        <begin position="28"/>
        <end position="395"/>
    </location>
</feature>
<feature type="region of interest" description="Disordered" evidence="10">
    <location>
        <begin position="327"/>
        <end position="395"/>
    </location>
</feature>
<keyword evidence="4" id="KW-0646">Protease inhibitor</keyword>
<feature type="signal peptide" evidence="11">
    <location>
        <begin position="1"/>
        <end position="27"/>
    </location>
</feature>
<dbReference type="InterPro" id="IPR014044">
    <property type="entry name" value="CAP_dom"/>
</dbReference>
<feature type="domain" description="SCP" evidence="12">
    <location>
        <begin position="31"/>
        <end position="172"/>
    </location>
</feature>
<dbReference type="SMART" id="SM00198">
    <property type="entry name" value="SCP"/>
    <property type="match status" value="1"/>
</dbReference>
<reference evidence="13" key="2">
    <citation type="submission" date="2025-09" db="UniProtKB">
        <authorList>
            <consortium name="Ensembl"/>
        </authorList>
    </citation>
    <scope>IDENTIFICATION</scope>
</reference>
<sequence>KHGSLSTMLGSGLPLLLLLTAVELTWSIKDDDKRLIVELHNHYRSQVSPSASDMLKMSWAPDLEAFAKSYAEKCIWGHNKERGRRGENLFAITDEMDVEVAMEQWYHEHAHYNLTTSKCAVGQMCGHYTQVVWANSERVGCGVQFCKTLHGVEEQDLYLLVCNYDPPGNVRGRKPYKEGPPCSKCPEGYACRNSLCGKKLGGRIHHHFTSNPWGYTTTKPAPATTLLQTTPTPTTSATNPTPTITARALPTTAPGSTSSLEPASDLDLKTSPETEVDSEETNAPLVTTEAVLLLDLESTLSPKTSPEIEGDLKELNAASVSAEPDLFSESLPSTHPITPETDLSLEDTKQPSPALKPAPSNANVTTILRSLPSSKATGGHSLALQSSLSGKAAVE</sequence>
<proteinExistence type="inferred from homology"/>
<evidence type="ECO:0000256" key="9">
    <source>
        <dbReference type="ARBA" id="ARBA00074449"/>
    </source>
</evidence>
<dbReference type="PROSITE" id="PS01009">
    <property type="entry name" value="CRISP_1"/>
    <property type="match status" value="1"/>
</dbReference>
<dbReference type="InterPro" id="IPR035940">
    <property type="entry name" value="CAP_sf"/>
</dbReference>
<evidence type="ECO:0000256" key="1">
    <source>
        <dbReference type="ARBA" id="ARBA00004613"/>
    </source>
</evidence>
<keyword evidence="3" id="KW-0964">Secreted</keyword>